<reference evidence="2" key="2">
    <citation type="submission" date="2021-04" db="EMBL/GenBank/DDBJ databases">
        <authorList>
            <person name="Gilroy R."/>
        </authorList>
    </citation>
    <scope>NUCLEOTIDE SEQUENCE</scope>
    <source>
        <strain evidence="2">ChiBcec16_6824</strain>
    </source>
</reference>
<evidence type="ECO:0000313" key="2">
    <source>
        <dbReference type="EMBL" id="HIY22081.1"/>
    </source>
</evidence>
<comment type="caution">
    <text evidence="2">The sequence shown here is derived from an EMBL/GenBank/DDBJ whole genome shotgun (WGS) entry which is preliminary data.</text>
</comment>
<accession>A0A9D2BYC8</accession>
<feature type="transmembrane region" description="Helical" evidence="1">
    <location>
        <begin position="48"/>
        <end position="66"/>
    </location>
</feature>
<organism evidence="2 3">
    <name type="scientific">Candidatus Flavonifractor merdigallinarum</name>
    <dbReference type="NCBI Taxonomy" id="2838589"/>
    <lineage>
        <taxon>Bacteria</taxon>
        <taxon>Bacillati</taxon>
        <taxon>Bacillota</taxon>
        <taxon>Clostridia</taxon>
        <taxon>Eubacteriales</taxon>
        <taxon>Oscillospiraceae</taxon>
        <taxon>Flavonifractor</taxon>
    </lineage>
</organism>
<keyword evidence="1" id="KW-0812">Transmembrane</keyword>
<name>A0A9D2BYC8_9FIRM</name>
<reference evidence="2" key="1">
    <citation type="journal article" date="2021" name="PeerJ">
        <title>Extensive microbial diversity within the chicken gut microbiome revealed by metagenomics and culture.</title>
        <authorList>
            <person name="Gilroy R."/>
            <person name="Ravi A."/>
            <person name="Getino M."/>
            <person name="Pursley I."/>
            <person name="Horton D.L."/>
            <person name="Alikhan N.F."/>
            <person name="Baker D."/>
            <person name="Gharbi K."/>
            <person name="Hall N."/>
            <person name="Watson M."/>
            <person name="Adriaenssens E.M."/>
            <person name="Foster-Nyarko E."/>
            <person name="Jarju S."/>
            <person name="Secka A."/>
            <person name="Antonio M."/>
            <person name="Oren A."/>
            <person name="Chaudhuri R.R."/>
            <person name="La Ragione R."/>
            <person name="Hildebrand F."/>
            <person name="Pallen M.J."/>
        </authorList>
    </citation>
    <scope>NUCLEOTIDE SEQUENCE</scope>
    <source>
        <strain evidence="2">ChiBcec16_6824</strain>
    </source>
</reference>
<sequence>MKKALRILQGVWVLLALLATGYTLYAFLSTRGVKIYLMDTQRGAFLAGTWQIGLLIAVVLWLPWVFRLLRRVSRGKAAQRGAGGTVTLPNGQVVNTQTLIEPRQGTGVPAAPVVTQTQDLAGMEAAAQGQAPEQSPDRWEETELLPMEELQNLTPYREMAKVSTPTGEGKFCPACGNPVTEGRFCGHCGAKLGD</sequence>
<feature type="transmembrane region" description="Helical" evidence="1">
    <location>
        <begin position="7"/>
        <end position="28"/>
    </location>
</feature>
<dbReference type="AlphaFoldDB" id="A0A9D2BYC8"/>
<evidence type="ECO:0000256" key="1">
    <source>
        <dbReference type="SAM" id="Phobius"/>
    </source>
</evidence>
<evidence type="ECO:0000313" key="3">
    <source>
        <dbReference type="Proteomes" id="UP000823868"/>
    </source>
</evidence>
<dbReference type="EMBL" id="DXDX01000171">
    <property type="protein sequence ID" value="HIY22081.1"/>
    <property type="molecule type" value="Genomic_DNA"/>
</dbReference>
<protein>
    <submittedName>
        <fullName evidence="2">Zinc ribbon domain-containing protein</fullName>
    </submittedName>
</protein>
<dbReference type="Proteomes" id="UP000823868">
    <property type="component" value="Unassembled WGS sequence"/>
</dbReference>
<proteinExistence type="predicted"/>
<keyword evidence="1" id="KW-1133">Transmembrane helix</keyword>
<keyword evidence="1" id="KW-0472">Membrane</keyword>
<gene>
    <name evidence="2" type="ORF">H9841_09300</name>
</gene>